<name>A0AAD4LRI4_9AGAM</name>
<feature type="domain" description="GST N-terminal" evidence="1">
    <location>
        <begin position="21"/>
        <end position="104"/>
    </location>
</feature>
<dbReference type="InterPro" id="IPR004045">
    <property type="entry name" value="Glutathione_S-Trfase_N"/>
</dbReference>
<feature type="domain" description="Glutathione S-transferase UstS-like C-terminal" evidence="2">
    <location>
        <begin position="113"/>
        <end position="247"/>
    </location>
</feature>
<dbReference type="InterPro" id="IPR054416">
    <property type="entry name" value="GST_UstS-like_C"/>
</dbReference>
<dbReference type="AlphaFoldDB" id="A0AAD4LRI4"/>
<evidence type="ECO:0008006" key="5">
    <source>
        <dbReference type="Google" id="ProtNLM"/>
    </source>
</evidence>
<accession>A0AAD4LRI4</accession>
<organism evidence="3 4">
    <name type="scientific">Lactarius akahatsu</name>
    <dbReference type="NCBI Taxonomy" id="416441"/>
    <lineage>
        <taxon>Eukaryota</taxon>
        <taxon>Fungi</taxon>
        <taxon>Dikarya</taxon>
        <taxon>Basidiomycota</taxon>
        <taxon>Agaricomycotina</taxon>
        <taxon>Agaricomycetes</taxon>
        <taxon>Russulales</taxon>
        <taxon>Russulaceae</taxon>
        <taxon>Lactarius</taxon>
    </lineage>
</organism>
<dbReference type="InterPro" id="IPR036282">
    <property type="entry name" value="Glutathione-S-Trfase_C_sf"/>
</dbReference>
<dbReference type="Pfam" id="PF22041">
    <property type="entry name" value="GST_C_7"/>
    <property type="match status" value="1"/>
</dbReference>
<dbReference type="Proteomes" id="UP001201163">
    <property type="component" value="Unassembled WGS sequence"/>
</dbReference>
<dbReference type="SUPFAM" id="SSF47616">
    <property type="entry name" value="GST C-terminal domain-like"/>
    <property type="match status" value="1"/>
</dbReference>
<proteinExistence type="predicted"/>
<dbReference type="CDD" id="cd00299">
    <property type="entry name" value="GST_C_family"/>
    <property type="match status" value="1"/>
</dbReference>
<dbReference type="Gene3D" id="3.40.30.10">
    <property type="entry name" value="Glutaredoxin"/>
    <property type="match status" value="1"/>
</dbReference>
<evidence type="ECO:0000313" key="4">
    <source>
        <dbReference type="Proteomes" id="UP001201163"/>
    </source>
</evidence>
<dbReference type="EMBL" id="JAKELL010000008">
    <property type="protein sequence ID" value="KAH8996618.1"/>
    <property type="molecule type" value="Genomic_DNA"/>
</dbReference>
<keyword evidence="4" id="KW-1185">Reference proteome</keyword>
<comment type="caution">
    <text evidence="3">The sequence shown here is derived from an EMBL/GenBank/DDBJ whole genome shotgun (WGS) entry which is preliminary data.</text>
</comment>
<sequence length="252" mass="28648">MPPPNIILYDVPSATPEAWAPNIWRIRFVLNYKRLPYRTVWVECNDVERTLRSVGAPPASIGRDGRPVYALPAILVPQRPSEPPIVLSTANVIVEYLEMAFPARPIFPDGSKALQMVFIHYLNDVVLKPLLAIMIPLSHMRLPEHVQAHFRGSTTSGMPGYLAPGPQRERAWLAVKEKFDFLATLLDKNNGADGDGLVAMGRELSYADFAICSVLLWIERVSPHDGWTRMRQWSNGRWIRLWDRCKDHMDVL</sequence>
<gene>
    <name evidence="3" type="ORF">EDB92DRAFT_1508673</name>
</gene>
<reference evidence="3" key="1">
    <citation type="submission" date="2022-01" db="EMBL/GenBank/DDBJ databases">
        <title>Comparative genomics reveals a dynamic genome evolution in the ectomycorrhizal milk-cap (Lactarius) mushrooms.</title>
        <authorList>
            <consortium name="DOE Joint Genome Institute"/>
            <person name="Lebreton A."/>
            <person name="Tang N."/>
            <person name="Kuo A."/>
            <person name="LaButti K."/>
            <person name="Drula E."/>
            <person name="Barry K."/>
            <person name="Clum A."/>
            <person name="Lipzen A."/>
            <person name="Mousain D."/>
            <person name="Ng V."/>
            <person name="Wang R."/>
            <person name="Wang X."/>
            <person name="Dai Y."/>
            <person name="Henrissat B."/>
            <person name="Grigoriev I.V."/>
            <person name="Guerin-Laguette A."/>
            <person name="Yu F."/>
            <person name="Martin F.M."/>
        </authorList>
    </citation>
    <scope>NUCLEOTIDE SEQUENCE</scope>
    <source>
        <strain evidence="3">QP</strain>
    </source>
</reference>
<evidence type="ECO:0000259" key="2">
    <source>
        <dbReference type="Pfam" id="PF22041"/>
    </source>
</evidence>
<dbReference type="Pfam" id="PF13417">
    <property type="entry name" value="GST_N_3"/>
    <property type="match status" value="1"/>
</dbReference>
<evidence type="ECO:0000259" key="1">
    <source>
        <dbReference type="Pfam" id="PF13417"/>
    </source>
</evidence>
<protein>
    <recommendedName>
        <fullName evidence="5">GST N-terminal domain-containing protein</fullName>
    </recommendedName>
</protein>
<dbReference type="Gene3D" id="1.20.1050.10">
    <property type="match status" value="1"/>
</dbReference>
<evidence type="ECO:0000313" key="3">
    <source>
        <dbReference type="EMBL" id="KAH8996618.1"/>
    </source>
</evidence>